<gene>
    <name evidence="1" type="ORF">B296_00031134</name>
</gene>
<dbReference type="Proteomes" id="UP000287651">
    <property type="component" value="Unassembled WGS sequence"/>
</dbReference>
<dbReference type="EMBL" id="AMZH03014271">
    <property type="protein sequence ID" value="RRT47918.1"/>
    <property type="molecule type" value="Genomic_DNA"/>
</dbReference>
<reference evidence="1 2" key="1">
    <citation type="journal article" date="2014" name="Agronomy (Basel)">
        <title>A Draft Genome Sequence for Ensete ventricosum, the Drought-Tolerant Tree Against Hunger.</title>
        <authorList>
            <person name="Harrison J."/>
            <person name="Moore K.A."/>
            <person name="Paszkiewicz K."/>
            <person name="Jones T."/>
            <person name="Grant M."/>
            <person name="Ambacheew D."/>
            <person name="Muzemil S."/>
            <person name="Studholme D.J."/>
        </authorList>
    </citation>
    <scope>NUCLEOTIDE SEQUENCE [LARGE SCALE GENOMIC DNA]</scope>
</reference>
<accession>A0A426Y884</accession>
<dbReference type="AlphaFoldDB" id="A0A426Y884"/>
<name>A0A426Y884_ENSVE</name>
<evidence type="ECO:0000313" key="1">
    <source>
        <dbReference type="EMBL" id="RRT47918.1"/>
    </source>
</evidence>
<evidence type="ECO:0000313" key="2">
    <source>
        <dbReference type="Proteomes" id="UP000287651"/>
    </source>
</evidence>
<organism evidence="1 2">
    <name type="scientific">Ensete ventricosum</name>
    <name type="common">Abyssinian banana</name>
    <name type="synonym">Musa ensete</name>
    <dbReference type="NCBI Taxonomy" id="4639"/>
    <lineage>
        <taxon>Eukaryota</taxon>
        <taxon>Viridiplantae</taxon>
        <taxon>Streptophyta</taxon>
        <taxon>Embryophyta</taxon>
        <taxon>Tracheophyta</taxon>
        <taxon>Spermatophyta</taxon>
        <taxon>Magnoliopsida</taxon>
        <taxon>Liliopsida</taxon>
        <taxon>Zingiberales</taxon>
        <taxon>Musaceae</taxon>
        <taxon>Ensete</taxon>
    </lineage>
</organism>
<comment type="caution">
    <text evidence="1">The sequence shown here is derived from an EMBL/GenBank/DDBJ whole genome shotgun (WGS) entry which is preliminary data.</text>
</comment>
<proteinExistence type="predicted"/>
<protein>
    <submittedName>
        <fullName evidence="1">Uncharacterized protein</fullName>
    </submittedName>
</protein>
<sequence>MDYLQEARTLSRRMQRTEELAASDLPWRMQRTEELAASDLPWHIGVRPKGVEVEHYVPTLLDSAIFQCAGADFIA</sequence>